<organism evidence="1 2">
    <name type="scientific">Nonlabens dokdonensis</name>
    <dbReference type="NCBI Taxonomy" id="328515"/>
    <lineage>
        <taxon>Bacteria</taxon>
        <taxon>Pseudomonadati</taxon>
        <taxon>Bacteroidota</taxon>
        <taxon>Flavobacteriia</taxon>
        <taxon>Flavobacteriales</taxon>
        <taxon>Flavobacteriaceae</taxon>
        <taxon>Nonlabens</taxon>
    </lineage>
</organism>
<proteinExistence type="predicted"/>
<sequence length="271" mass="31394">MKQIFICIAALSLLFKQDRAVDTTIVLHADASKDTYELINSVLAPGYDVIEVSDCSHPSFGKHITQEFDKELDKDVFLFHGHVDMDSDRCQRFDKQRTEIKTYGQSPEETLGVEGETHIYKWLFKLDKNFKASAGFTHIHQIKAVGGPEDKMPTITYTLRDKRDEKTFSIRHSTFLTQEDVATTNLEPFLGEWIEVQETIVYGEEGSIDVTLSRKRDNKNLLSYKGDLRMWKTNAKFMRPKWGLYRSLKHKEQLRDESVKFADFSITELKP</sequence>
<dbReference type="EMBL" id="QKZR01000001">
    <property type="protein sequence ID" value="PZX43172.1"/>
    <property type="molecule type" value="Genomic_DNA"/>
</dbReference>
<dbReference type="Gene3D" id="2.60.120.200">
    <property type="match status" value="1"/>
</dbReference>
<gene>
    <name evidence="1" type="ORF">LX97_00172</name>
</gene>
<name>A0ABX5PZQ2_9FLAO</name>
<reference evidence="1 2" key="1">
    <citation type="submission" date="2018-06" db="EMBL/GenBank/DDBJ databases">
        <title>Genomic Encyclopedia of Archaeal and Bacterial Type Strains, Phase II (KMG-II): from individual species to whole genera.</title>
        <authorList>
            <person name="Goeker M."/>
        </authorList>
    </citation>
    <scope>NUCLEOTIDE SEQUENCE [LARGE SCALE GENOMIC DNA]</scope>
    <source>
        <strain evidence="1 2">DSM 17205</strain>
    </source>
</reference>
<accession>A0ABX5PZQ2</accession>
<dbReference type="Proteomes" id="UP000248584">
    <property type="component" value="Unassembled WGS sequence"/>
</dbReference>
<keyword evidence="2" id="KW-1185">Reference proteome</keyword>
<comment type="caution">
    <text evidence="1">The sequence shown here is derived from an EMBL/GenBank/DDBJ whole genome shotgun (WGS) entry which is preliminary data.</text>
</comment>
<evidence type="ECO:0000313" key="1">
    <source>
        <dbReference type="EMBL" id="PZX43172.1"/>
    </source>
</evidence>
<dbReference type="RefSeq" id="WP_015360974.1">
    <property type="nucleotide sequence ID" value="NZ_QKZR01000001.1"/>
</dbReference>
<evidence type="ECO:0008006" key="3">
    <source>
        <dbReference type="Google" id="ProtNLM"/>
    </source>
</evidence>
<evidence type="ECO:0000313" key="2">
    <source>
        <dbReference type="Proteomes" id="UP000248584"/>
    </source>
</evidence>
<protein>
    <recommendedName>
        <fullName evidence="3">Secreted protein</fullName>
    </recommendedName>
</protein>